<reference evidence="2" key="1">
    <citation type="journal article" date="2018" name="Nat. Plants">
        <title>Whole-genome landscape of Medicago truncatula symbiotic genes.</title>
        <authorList>
            <person name="Pecrix Y."/>
            <person name="Staton S.E."/>
            <person name="Sallet E."/>
            <person name="Lelandais-Briere C."/>
            <person name="Moreau S."/>
            <person name="Carrere S."/>
            <person name="Blein T."/>
            <person name="Jardinaud M.F."/>
            <person name="Latrasse D."/>
            <person name="Zouine M."/>
            <person name="Zahm M."/>
            <person name="Kreplak J."/>
            <person name="Mayjonade B."/>
            <person name="Satge C."/>
            <person name="Perez M."/>
            <person name="Cauet S."/>
            <person name="Marande W."/>
            <person name="Chantry-Darmon C."/>
            <person name="Lopez-Roques C."/>
            <person name="Bouchez O."/>
            <person name="Berard A."/>
            <person name="Debelle F."/>
            <person name="Munos S."/>
            <person name="Bendahmane A."/>
            <person name="Berges H."/>
            <person name="Niebel A."/>
            <person name="Buitink J."/>
            <person name="Frugier F."/>
            <person name="Benhamed M."/>
            <person name="Crespi M."/>
            <person name="Gouzy J."/>
            <person name="Gamas P."/>
        </authorList>
    </citation>
    <scope>NUCLEOTIDE SEQUENCE [LARGE SCALE GENOMIC DNA]</scope>
    <source>
        <strain evidence="2">cv. Jemalong A17</strain>
    </source>
</reference>
<dbReference type="Gramene" id="rna40244">
    <property type="protein sequence ID" value="RHN45825.1"/>
    <property type="gene ID" value="gene40244"/>
</dbReference>
<evidence type="ECO:0000313" key="2">
    <source>
        <dbReference type="Proteomes" id="UP000265566"/>
    </source>
</evidence>
<protein>
    <submittedName>
        <fullName evidence="1">Putative F-box associated domain, type 1</fullName>
    </submittedName>
</protein>
<dbReference type="AlphaFoldDB" id="A0A396H3W4"/>
<dbReference type="EMBL" id="PSQE01000007">
    <property type="protein sequence ID" value="RHN45825.1"/>
    <property type="molecule type" value="Genomic_DNA"/>
</dbReference>
<sequence>MAINNGVYVSGTLNWLVIQNTGNESPYDYFGERITVDNFVIISLDLSTETYRQLRLPRGFDKVPPVELTLIVLMDSICFSHDFHKTHFIIWQMKEFGVEDSWTQFLKISYRRLSIVYQGPSYMLFRPEFLLLPLCLSENGDTLILASDNDKQAILYNLRDNKVETTRITNQIQWFRAKECVESLILPNRILFFLFLLSESDAKERIPLELKRVASPTRFRTRPSRCF</sequence>
<evidence type="ECO:0000313" key="1">
    <source>
        <dbReference type="EMBL" id="RHN45825.1"/>
    </source>
</evidence>
<gene>
    <name evidence="1" type="ORF">MtrunA17_Chr7g0235671</name>
</gene>
<comment type="caution">
    <text evidence="1">The sequence shown here is derived from an EMBL/GenBank/DDBJ whole genome shotgun (WGS) entry which is preliminary data.</text>
</comment>
<accession>A0A396H3W4</accession>
<organism evidence="1 2">
    <name type="scientific">Medicago truncatula</name>
    <name type="common">Barrel medic</name>
    <name type="synonym">Medicago tribuloides</name>
    <dbReference type="NCBI Taxonomy" id="3880"/>
    <lineage>
        <taxon>Eukaryota</taxon>
        <taxon>Viridiplantae</taxon>
        <taxon>Streptophyta</taxon>
        <taxon>Embryophyta</taxon>
        <taxon>Tracheophyta</taxon>
        <taxon>Spermatophyta</taxon>
        <taxon>Magnoliopsida</taxon>
        <taxon>eudicotyledons</taxon>
        <taxon>Gunneridae</taxon>
        <taxon>Pentapetalae</taxon>
        <taxon>rosids</taxon>
        <taxon>fabids</taxon>
        <taxon>Fabales</taxon>
        <taxon>Fabaceae</taxon>
        <taxon>Papilionoideae</taxon>
        <taxon>50 kb inversion clade</taxon>
        <taxon>NPAAA clade</taxon>
        <taxon>Hologalegina</taxon>
        <taxon>IRL clade</taxon>
        <taxon>Trifolieae</taxon>
        <taxon>Medicago</taxon>
    </lineage>
</organism>
<proteinExistence type="predicted"/>
<name>A0A396H3W4_MEDTR</name>
<dbReference type="Proteomes" id="UP000265566">
    <property type="component" value="Chromosome 7"/>
</dbReference>